<feature type="compositionally biased region" description="Polar residues" evidence="1">
    <location>
        <begin position="123"/>
        <end position="138"/>
    </location>
</feature>
<gene>
    <name evidence="2" type="ORF">MFFC18_18880</name>
</gene>
<evidence type="ECO:0000313" key="3">
    <source>
        <dbReference type="Proteomes" id="UP000322214"/>
    </source>
</evidence>
<organism evidence="2 3">
    <name type="scientific">Mariniblastus fucicola</name>
    <dbReference type="NCBI Taxonomy" id="980251"/>
    <lineage>
        <taxon>Bacteria</taxon>
        <taxon>Pseudomonadati</taxon>
        <taxon>Planctomycetota</taxon>
        <taxon>Planctomycetia</taxon>
        <taxon>Pirellulales</taxon>
        <taxon>Pirellulaceae</taxon>
        <taxon>Mariniblastus</taxon>
    </lineage>
</organism>
<dbReference type="AlphaFoldDB" id="A0A5B9P623"/>
<dbReference type="Proteomes" id="UP000322214">
    <property type="component" value="Chromosome"/>
</dbReference>
<keyword evidence="3" id="KW-1185">Reference proteome</keyword>
<dbReference type="KEGG" id="mff:MFFC18_18880"/>
<protein>
    <submittedName>
        <fullName evidence="2">Uncharacterized protein</fullName>
    </submittedName>
</protein>
<feature type="region of interest" description="Disordered" evidence="1">
    <location>
        <begin position="123"/>
        <end position="145"/>
    </location>
</feature>
<proteinExistence type="predicted"/>
<accession>A0A5B9P623</accession>
<sequence>MASSCGSRGPRITRMGRELKCIDRLEALPTRSFDVHESHESARMRCVETTDEVHVLCASAPLREALVALDLWWFRMAGVGGPRMTRIGRELNAMTGWKPGPPDATQFAFIFVAIRVIRGQLSNPPTPSSVATEQSQQKKAAGHRI</sequence>
<dbReference type="EMBL" id="CP042912">
    <property type="protein sequence ID" value="QEG22027.1"/>
    <property type="molecule type" value="Genomic_DNA"/>
</dbReference>
<evidence type="ECO:0000313" key="2">
    <source>
        <dbReference type="EMBL" id="QEG22027.1"/>
    </source>
</evidence>
<reference evidence="2 3" key="1">
    <citation type="submission" date="2019-08" db="EMBL/GenBank/DDBJ databases">
        <title>Deep-cultivation of Planctomycetes and their phenomic and genomic characterization uncovers novel biology.</title>
        <authorList>
            <person name="Wiegand S."/>
            <person name="Jogler M."/>
            <person name="Boedeker C."/>
            <person name="Pinto D."/>
            <person name="Vollmers J."/>
            <person name="Rivas-Marin E."/>
            <person name="Kohn T."/>
            <person name="Peeters S.H."/>
            <person name="Heuer A."/>
            <person name="Rast P."/>
            <person name="Oberbeckmann S."/>
            <person name="Bunk B."/>
            <person name="Jeske O."/>
            <person name="Meyerdierks A."/>
            <person name="Storesund J.E."/>
            <person name="Kallscheuer N."/>
            <person name="Luecker S."/>
            <person name="Lage O.M."/>
            <person name="Pohl T."/>
            <person name="Merkel B.J."/>
            <person name="Hornburger P."/>
            <person name="Mueller R.-W."/>
            <person name="Bruemmer F."/>
            <person name="Labrenz M."/>
            <person name="Spormann A.M."/>
            <person name="Op den Camp H."/>
            <person name="Overmann J."/>
            <person name="Amann R."/>
            <person name="Jetten M.S.M."/>
            <person name="Mascher T."/>
            <person name="Medema M.H."/>
            <person name="Devos D.P."/>
            <person name="Kaster A.-K."/>
            <person name="Ovreas L."/>
            <person name="Rohde M."/>
            <person name="Galperin M.Y."/>
            <person name="Jogler C."/>
        </authorList>
    </citation>
    <scope>NUCLEOTIDE SEQUENCE [LARGE SCALE GENOMIC DNA]</scope>
    <source>
        <strain evidence="2 3">FC18</strain>
    </source>
</reference>
<name>A0A5B9P623_9BACT</name>
<evidence type="ECO:0000256" key="1">
    <source>
        <dbReference type="SAM" id="MobiDB-lite"/>
    </source>
</evidence>